<evidence type="ECO:0000313" key="7">
    <source>
        <dbReference type="EMBL" id="CAE7175439.1"/>
    </source>
</evidence>
<evidence type="ECO:0000256" key="6">
    <source>
        <dbReference type="PROSITE-ProRule" id="PRU00277"/>
    </source>
</evidence>
<evidence type="ECO:0000313" key="8">
    <source>
        <dbReference type="Proteomes" id="UP000472372"/>
    </source>
</evidence>
<evidence type="ECO:0000256" key="4">
    <source>
        <dbReference type="ARBA" id="ARBA00023235"/>
    </source>
</evidence>
<sequence>MGVQKTIITPGNSSLCVKKGDEIHLEYTGWLFDEDAEDNKGDQFDTSVGRGESIITIGRGLVLKGWDEGVIGSADSSPMMLGEKATLVITPDLAYGSRGFVGHIPANATLVFDLEIKAINGKRADST</sequence>
<protein>
    <recommendedName>
        <fullName evidence="2 6">peptidylprolyl isomerase</fullName>
        <ecNumber evidence="2 6">5.2.1.8</ecNumber>
    </recommendedName>
</protein>
<keyword evidence="3 6" id="KW-0697">Rotamase</keyword>
<name>A0A6S6W2Y5_9PLEO</name>
<dbReference type="Proteomes" id="UP000472372">
    <property type="component" value="Chromosome 5"/>
</dbReference>
<gene>
    <name evidence="7" type="ORF">PTTW11_05803</name>
</gene>
<dbReference type="InterPro" id="IPR050689">
    <property type="entry name" value="FKBP-type_PPIase"/>
</dbReference>
<dbReference type="GO" id="GO:0003755">
    <property type="term" value="F:peptidyl-prolyl cis-trans isomerase activity"/>
    <property type="evidence" value="ECO:0007669"/>
    <property type="project" value="UniProtKB-KW"/>
</dbReference>
<reference evidence="7" key="1">
    <citation type="submission" date="2021-02" db="EMBL/GenBank/DDBJ databases">
        <authorList>
            <person name="Syme A R."/>
            <person name="Syme A R."/>
            <person name="Moolhuijzen P."/>
        </authorList>
    </citation>
    <scope>NUCLEOTIDE SEQUENCE</scope>
    <source>
        <strain evidence="7">W1-1</strain>
    </source>
</reference>
<dbReference type="Pfam" id="PF00254">
    <property type="entry name" value="FKBP_C"/>
    <property type="match status" value="1"/>
</dbReference>
<dbReference type="Gene3D" id="3.10.50.40">
    <property type="match status" value="1"/>
</dbReference>
<dbReference type="PANTHER" id="PTHR10516:SF443">
    <property type="entry name" value="FK506-BINDING PROTEIN 59-RELATED"/>
    <property type="match status" value="1"/>
</dbReference>
<comment type="similarity">
    <text evidence="5">Belongs to the FKBP-type PPIase family. FKBP1 subfamily.</text>
</comment>
<dbReference type="PROSITE" id="PS50059">
    <property type="entry name" value="FKBP_PPIASE"/>
    <property type="match status" value="1"/>
</dbReference>
<dbReference type="InterPro" id="IPR001179">
    <property type="entry name" value="PPIase_FKBP_dom"/>
</dbReference>
<dbReference type="InterPro" id="IPR046357">
    <property type="entry name" value="PPIase_dom_sf"/>
</dbReference>
<comment type="catalytic activity">
    <reaction evidence="1 6">
        <text>[protein]-peptidylproline (omega=180) = [protein]-peptidylproline (omega=0)</text>
        <dbReference type="Rhea" id="RHEA:16237"/>
        <dbReference type="Rhea" id="RHEA-COMP:10747"/>
        <dbReference type="Rhea" id="RHEA-COMP:10748"/>
        <dbReference type="ChEBI" id="CHEBI:83833"/>
        <dbReference type="ChEBI" id="CHEBI:83834"/>
        <dbReference type="EC" id="5.2.1.8"/>
    </reaction>
</comment>
<organism evidence="7 8">
    <name type="scientific">Pyrenophora teres f. teres</name>
    <dbReference type="NCBI Taxonomy" id="97479"/>
    <lineage>
        <taxon>Eukaryota</taxon>
        <taxon>Fungi</taxon>
        <taxon>Dikarya</taxon>
        <taxon>Ascomycota</taxon>
        <taxon>Pezizomycotina</taxon>
        <taxon>Dothideomycetes</taxon>
        <taxon>Pleosporomycetidae</taxon>
        <taxon>Pleosporales</taxon>
        <taxon>Pleosporineae</taxon>
        <taxon>Pleosporaceae</taxon>
        <taxon>Pyrenophora</taxon>
    </lineage>
</organism>
<proteinExistence type="inferred from homology"/>
<keyword evidence="4 6" id="KW-0413">Isomerase</keyword>
<dbReference type="SUPFAM" id="SSF54534">
    <property type="entry name" value="FKBP-like"/>
    <property type="match status" value="1"/>
</dbReference>
<evidence type="ECO:0000256" key="1">
    <source>
        <dbReference type="ARBA" id="ARBA00000971"/>
    </source>
</evidence>
<dbReference type="EC" id="5.2.1.8" evidence="2 6"/>
<evidence type="ECO:0000256" key="3">
    <source>
        <dbReference type="ARBA" id="ARBA00023110"/>
    </source>
</evidence>
<evidence type="ECO:0000256" key="5">
    <source>
        <dbReference type="ARBA" id="ARBA00038106"/>
    </source>
</evidence>
<dbReference type="AlphaFoldDB" id="A0A6S6W2Y5"/>
<dbReference type="EMBL" id="HG992981">
    <property type="protein sequence ID" value="CAE7175439.1"/>
    <property type="molecule type" value="Genomic_DNA"/>
</dbReference>
<dbReference type="PANTHER" id="PTHR10516">
    <property type="entry name" value="PEPTIDYL-PROLYL CIS-TRANS ISOMERASE"/>
    <property type="match status" value="1"/>
</dbReference>
<evidence type="ECO:0000256" key="2">
    <source>
        <dbReference type="ARBA" id="ARBA00013194"/>
    </source>
</evidence>
<dbReference type="GO" id="GO:0005737">
    <property type="term" value="C:cytoplasm"/>
    <property type="evidence" value="ECO:0007669"/>
    <property type="project" value="TreeGrafter"/>
</dbReference>
<accession>A0A6S6W2Y5</accession>